<proteinExistence type="predicted"/>
<dbReference type="PANTHER" id="PTHR31589:SF110">
    <property type="entry name" value="PROTEIN, PUTATIVE (DUF239)-RELATED"/>
    <property type="match status" value="1"/>
</dbReference>
<feature type="domain" description="Neprosin PEP catalytic" evidence="1">
    <location>
        <begin position="1"/>
        <end position="180"/>
    </location>
</feature>
<dbReference type="PROSITE" id="PS52045">
    <property type="entry name" value="NEPROSIN_PEP_CD"/>
    <property type="match status" value="1"/>
</dbReference>
<dbReference type="AlphaFoldDB" id="A0A2G5C6W5"/>
<keyword evidence="3" id="KW-1185">Reference proteome</keyword>
<organism evidence="2 3">
    <name type="scientific">Aquilegia coerulea</name>
    <name type="common">Rocky mountain columbine</name>
    <dbReference type="NCBI Taxonomy" id="218851"/>
    <lineage>
        <taxon>Eukaryota</taxon>
        <taxon>Viridiplantae</taxon>
        <taxon>Streptophyta</taxon>
        <taxon>Embryophyta</taxon>
        <taxon>Tracheophyta</taxon>
        <taxon>Spermatophyta</taxon>
        <taxon>Magnoliopsida</taxon>
        <taxon>Ranunculales</taxon>
        <taxon>Ranunculaceae</taxon>
        <taxon>Thalictroideae</taxon>
        <taxon>Aquilegia</taxon>
    </lineage>
</organism>
<reference evidence="2 3" key="1">
    <citation type="submission" date="2017-09" db="EMBL/GenBank/DDBJ databases">
        <title>WGS assembly of Aquilegia coerulea Goldsmith.</title>
        <authorList>
            <person name="Hodges S."/>
            <person name="Kramer E."/>
            <person name="Nordborg M."/>
            <person name="Tomkins J."/>
            <person name="Borevitz J."/>
            <person name="Derieg N."/>
            <person name="Yan J."/>
            <person name="Mihaltcheva S."/>
            <person name="Hayes R.D."/>
            <person name="Rokhsar D."/>
        </authorList>
    </citation>
    <scope>NUCLEOTIDE SEQUENCE [LARGE SCALE GENOMIC DNA]</scope>
    <source>
        <strain evidence="3">cv. Goldsmith</strain>
    </source>
</reference>
<dbReference type="Proteomes" id="UP000230069">
    <property type="component" value="Unassembled WGS sequence"/>
</dbReference>
<sequence length="183" mass="20122">MEQKDGYQRTGCYNTICPGFVQIDPSTPLGTVLEPISVAFGPQYEIGIEVYQDKVTGNWWLVVGSQRQMVGYWPKSIFTSLSSFADKIVWGGAGHMKGKVHSYPDIGSGRWPEDGYGKAGYFRQIQLRSLKTKGFGYDDVDGSMIDVFSDYLNCYKTSGFVNLTGGGYSFFYGGGGGICPTMN</sequence>
<dbReference type="InParanoid" id="A0A2G5C6W5"/>
<evidence type="ECO:0000259" key="1">
    <source>
        <dbReference type="PROSITE" id="PS52045"/>
    </source>
</evidence>
<evidence type="ECO:0000313" key="3">
    <source>
        <dbReference type="Proteomes" id="UP000230069"/>
    </source>
</evidence>
<gene>
    <name evidence="2" type="ORF">AQUCO_08400052v1</name>
</gene>
<dbReference type="EMBL" id="KZ305101">
    <property type="protein sequence ID" value="PIA27015.1"/>
    <property type="molecule type" value="Genomic_DNA"/>
</dbReference>
<protein>
    <recommendedName>
        <fullName evidence="1">Neprosin PEP catalytic domain-containing protein</fullName>
    </recommendedName>
</protein>
<evidence type="ECO:0000313" key="2">
    <source>
        <dbReference type="EMBL" id="PIA27015.1"/>
    </source>
</evidence>
<dbReference type="Pfam" id="PF03080">
    <property type="entry name" value="Neprosin"/>
    <property type="match status" value="1"/>
</dbReference>
<dbReference type="InterPro" id="IPR053168">
    <property type="entry name" value="Glutamic_endopeptidase"/>
</dbReference>
<dbReference type="PANTHER" id="PTHR31589">
    <property type="entry name" value="PROTEIN, PUTATIVE (DUF239)-RELATED-RELATED"/>
    <property type="match status" value="1"/>
</dbReference>
<dbReference type="InterPro" id="IPR004314">
    <property type="entry name" value="Neprosin"/>
</dbReference>
<name>A0A2G5C6W5_AQUCA</name>
<dbReference type="STRING" id="218851.A0A2G5C6W5"/>
<accession>A0A2G5C6W5</accession>
<dbReference type="OrthoDB" id="1858978at2759"/>